<protein>
    <submittedName>
        <fullName evidence="3">IS1634 family transposase</fullName>
    </submittedName>
</protein>
<evidence type="ECO:0000259" key="2">
    <source>
        <dbReference type="Pfam" id="PF14104"/>
    </source>
</evidence>
<evidence type="ECO:0000256" key="1">
    <source>
        <dbReference type="SAM" id="Phobius"/>
    </source>
</evidence>
<dbReference type="InterPro" id="IPR047654">
    <property type="entry name" value="IS1634_transpos"/>
</dbReference>
<dbReference type="InterPro" id="IPR025457">
    <property type="entry name" value="DUF4277"/>
</dbReference>
<evidence type="ECO:0000313" key="4">
    <source>
        <dbReference type="Proteomes" id="UP001333996"/>
    </source>
</evidence>
<keyword evidence="1" id="KW-1133">Transmembrane helix</keyword>
<keyword evidence="1" id="KW-0812">Transmembrane</keyword>
<gene>
    <name evidence="3" type="ORF">VXC91_34830</name>
</gene>
<reference evidence="3" key="1">
    <citation type="submission" date="2024-01" db="EMBL/GenBank/DDBJ databases">
        <title>First draft genome sequence data of TA4-1, the type strain of Gram-positive actinobacterium Streptomyces chiangmaiensis.</title>
        <authorList>
            <person name="Yasawong M."/>
            <person name="Nantapong N."/>
        </authorList>
    </citation>
    <scope>NUCLEOTIDE SEQUENCE</scope>
    <source>
        <strain evidence="3">TA4-1</strain>
    </source>
</reference>
<organism evidence="3 4">
    <name type="scientific">Streptomyces chiangmaiensis</name>
    <dbReference type="NCBI Taxonomy" id="766497"/>
    <lineage>
        <taxon>Bacteria</taxon>
        <taxon>Bacillati</taxon>
        <taxon>Actinomycetota</taxon>
        <taxon>Actinomycetes</taxon>
        <taxon>Kitasatosporales</taxon>
        <taxon>Streptomycetaceae</taxon>
        <taxon>Streptomyces</taxon>
    </lineage>
</organism>
<evidence type="ECO:0000313" key="3">
    <source>
        <dbReference type="EMBL" id="MED7826972.1"/>
    </source>
</evidence>
<dbReference type="RefSeq" id="WP_329511362.1">
    <property type="nucleotide sequence ID" value="NZ_BAAAYZ010000270.1"/>
</dbReference>
<dbReference type="PANTHER" id="PTHR34614:SF2">
    <property type="entry name" value="TRANSPOSASE IS4-LIKE DOMAIN-CONTAINING PROTEIN"/>
    <property type="match status" value="1"/>
</dbReference>
<dbReference type="Proteomes" id="UP001333996">
    <property type="component" value="Unassembled WGS sequence"/>
</dbReference>
<proteinExistence type="predicted"/>
<dbReference type="NCBIfam" id="NF033559">
    <property type="entry name" value="transpos_IS1634"/>
    <property type="match status" value="1"/>
</dbReference>
<feature type="domain" description="DUF4277" evidence="2">
    <location>
        <begin position="14"/>
        <end position="100"/>
    </location>
</feature>
<sequence>MTVEFAPVVERRLGALPASAEFLRRLDVSGIIDELCPVRDVAHLTHGQVIEVLVANRLSVPTSMVRVGDWARAWAVEEVFGVDPELLNDDRIARALDAIAPQLEQITGSVGAQAITEFGIDVSQIHWDMTSISLYGAYEDQEEGFPQVKYGHPKDRRVDLKQIQTGLAVARDGGIPVFNRVYDGGAGEVAQVVGAMKSLRKIASRRDFLLVADSKLVSYPNITALLDAKADFVAPLPAAQVPASVYAALDLERAQLVDYVNDRDRERDTPADQREVYRVLEDVHHLAGPRKSDPVHTLRRILVHSTGNARGQQIARAKRLAKAAEDLEKVQRGAGGRYYNTAEKIAARIGVIAKARRVKDCLRTTIGTDEAGRPTLEWHFDQDVLDAQAAADGWYALLTSLNPEQATTQEVFLRYKGQGVVERRYGEFKGPLAVAPIFLEHNRRIMALITVICLALLVFCLIERQVRQALGPEQTMRGLYPDNRKVRPTGRMIFYHLADLTLRPGTATSSPAILISRGVQAHLLELLGIDETRPRWLET</sequence>
<keyword evidence="4" id="KW-1185">Reference proteome</keyword>
<dbReference type="EMBL" id="JAYWVC010000193">
    <property type="protein sequence ID" value="MED7826972.1"/>
    <property type="molecule type" value="Genomic_DNA"/>
</dbReference>
<comment type="caution">
    <text evidence="3">The sequence shown here is derived from an EMBL/GenBank/DDBJ whole genome shotgun (WGS) entry which is preliminary data.</text>
</comment>
<keyword evidence="1" id="KW-0472">Membrane</keyword>
<feature type="transmembrane region" description="Helical" evidence="1">
    <location>
        <begin position="445"/>
        <end position="462"/>
    </location>
</feature>
<dbReference type="Pfam" id="PF14104">
    <property type="entry name" value="DUF4277"/>
    <property type="match status" value="1"/>
</dbReference>
<name>A0ABU7FT35_9ACTN</name>
<accession>A0ABU7FT35</accession>
<dbReference type="PANTHER" id="PTHR34614">
    <property type="match status" value="1"/>
</dbReference>